<accession>A0A6L9UC15</accession>
<evidence type="ECO:0008006" key="3">
    <source>
        <dbReference type="Google" id="ProtNLM"/>
    </source>
</evidence>
<protein>
    <recommendedName>
        <fullName evidence="3">Cyclase family protein</fullName>
    </recommendedName>
</protein>
<dbReference type="SUPFAM" id="SSF102198">
    <property type="entry name" value="Putative cyclase"/>
    <property type="match status" value="1"/>
</dbReference>
<dbReference type="PANTHER" id="PTHR34861">
    <property type="match status" value="1"/>
</dbReference>
<dbReference type="GO" id="GO:0004061">
    <property type="term" value="F:arylformamidase activity"/>
    <property type="evidence" value="ECO:0007669"/>
    <property type="project" value="InterPro"/>
</dbReference>
<dbReference type="AlphaFoldDB" id="A0A6L9UC15"/>
<dbReference type="RefSeq" id="WP_163991183.1">
    <property type="nucleotide sequence ID" value="NZ_WUEY01000016.1"/>
</dbReference>
<dbReference type="GO" id="GO:0019441">
    <property type="term" value="P:L-tryptophan catabolic process to kynurenine"/>
    <property type="evidence" value="ECO:0007669"/>
    <property type="project" value="InterPro"/>
</dbReference>
<evidence type="ECO:0000313" key="2">
    <source>
        <dbReference type="Proteomes" id="UP000483035"/>
    </source>
</evidence>
<reference evidence="1 2" key="1">
    <citation type="submission" date="2019-12" db="EMBL/GenBank/DDBJ databases">
        <title>Rhizobium genotypes associated with high levels of biological nitrogen fixation by grain legumes in a temperate-maritime cropping system.</title>
        <authorList>
            <person name="Maluk M."/>
            <person name="Francesc Ferrando Molina F."/>
            <person name="Lopez Del Egido L."/>
            <person name="Lafos M."/>
            <person name="Langarica-Fuentes A."/>
            <person name="Gebre Yohannes G."/>
            <person name="Young M.W."/>
            <person name="Martin P."/>
            <person name="Gantlett R."/>
            <person name="Kenicer G."/>
            <person name="Hawes C."/>
            <person name="Begg G.S."/>
            <person name="Quilliam R.S."/>
            <person name="Squire G.R."/>
            <person name="Poole P.S."/>
            <person name="Young P.W."/>
            <person name="Iannetta P.M."/>
            <person name="James E.K."/>
        </authorList>
    </citation>
    <scope>NUCLEOTIDE SEQUENCE [LARGE SCALE GENOMIC DNA]</scope>
    <source>
        <strain evidence="1 2">JHI1118</strain>
    </source>
</reference>
<dbReference type="Proteomes" id="UP000483035">
    <property type="component" value="Unassembled WGS sequence"/>
</dbReference>
<dbReference type="InterPro" id="IPR007325">
    <property type="entry name" value="KFase/CYL"/>
</dbReference>
<proteinExistence type="predicted"/>
<dbReference type="Gene3D" id="3.50.30.50">
    <property type="entry name" value="Putative cyclase"/>
    <property type="match status" value="1"/>
</dbReference>
<dbReference type="Pfam" id="PF04199">
    <property type="entry name" value="Cyclase"/>
    <property type="match status" value="1"/>
</dbReference>
<comment type="caution">
    <text evidence="1">The sequence shown here is derived from an EMBL/GenBank/DDBJ whole genome shotgun (WGS) entry which is preliminary data.</text>
</comment>
<dbReference type="InterPro" id="IPR037175">
    <property type="entry name" value="KFase_sf"/>
</dbReference>
<organism evidence="1 2">
    <name type="scientific">Rhizobium lusitanum</name>
    <dbReference type="NCBI Taxonomy" id="293958"/>
    <lineage>
        <taxon>Bacteria</taxon>
        <taxon>Pseudomonadati</taxon>
        <taxon>Pseudomonadota</taxon>
        <taxon>Alphaproteobacteria</taxon>
        <taxon>Hyphomicrobiales</taxon>
        <taxon>Rhizobiaceae</taxon>
        <taxon>Rhizobium/Agrobacterium group</taxon>
        <taxon>Rhizobium</taxon>
    </lineage>
</organism>
<dbReference type="PANTHER" id="PTHR34861:SF10">
    <property type="entry name" value="CYCLASE"/>
    <property type="match status" value="1"/>
</dbReference>
<sequence length="317" mass="34266">MELAMSGEVSSIPSELAAWPGHTGNWGRWPNDRGTLNLLTPEVTRRGLAASTSGQVISCGRPLSLDDVGRSTPGASVEMMTAGDLKIEVQSAKDQMSFRTHGLLNTHIDAISHYGYHNYGFNGAKFSDYVTVENGSRRWDIAGAGPIVTRGIFIDVARKRGVEYFEPGEAVMPEEIADAVELLLPGDAIVIRTGATLKRGTAPDREDDPHYTRDPHEGMFCAGLHPDCVELFGRKDVSVIATDTPNERLPVPRPTLCRSPVHVLALTIYGIHLIHNMNLEQVGEVCATQSRNSFLFMVSPLNVPGATGSLVAPVAVL</sequence>
<dbReference type="EMBL" id="WUEY01000016">
    <property type="protein sequence ID" value="NEI73134.1"/>
    <property type="molecule type" value="Genomic_DNA"/>
</dbReference>
<name>A0A6L9UC15_9HYPH</name>
<evidence type="ECO:0000313" key="1">
    <source>
        <dbReference type="EMBL" id="NEI73134.1"/>
    </source>
</evidence>
<gene>
    <name evidence="1" type="ORF">GR212_26575</name>
</gene>